<dbReference type="EMBL" id="JACHGF010000001">
    <property type="protein sequence ID" value="MBB5282621.1"/>
    <property type="molecule type" value="Genomic_DNA"/>
</dbReference>
<dbReference type="PROSITE" id="PS50930">
    <property type="entry name" value="HTH_LYTTR"/>
    <property type="match status" value="1"/>
</dbReference>
<keyword evidence="4" id="KW-0238">DNA-binding</keyword>
<evidence type="ECO:0000259" key="3">
    <source>
        <dbReference type="PROSITE" id="PS50930"/>
    </source>
</evidence>
<comment type="caution">
    <text evidence="4">The sequence shown here is derived from an EMBL/GenBank/DDBJ whole genome shotgun (WGS) entry which is preliminary data.</text>
</comment>
<dbReference type="InterPro" id="IPR001789">
    <property type="entry name" value="Sig_transdc_resp-reg_receiver"/>
</dbReference>
<organism evidence="4 5">
    <name type="scientific">Rhabdobacter roseus</name>
    <dbReference type="NCBI Taxonomy" id="1655419"/>
    <lineage>
        <taxon>Bacteria</taxon>
        <taxon>Pseudomonadati</taxon>
        <taxon>Bacteroidota</taxon>
        <taxon>Cytophagia</taxon>
        <taxon>Cytophagales</taxon>
        <taxon>Cytophagaceae</taxon>
        <taxon>Rhabdobacter</taxon>
    </lineage>
</organism>
<dbReference type="InterPro" id="IPR046947">
    <property type="entry name" value="LytR-like"/>
</dbReference>
<feature type="domain" description="HTH LytTR-type" evidence="3">
    <location>
        <begin position="138"/>
        <end position="245"/>
    </location>
</feature>
<accession>A0A840TH92</accession>
<dbReference type="PANTHER" id="PTHR37299:SF1">
    <property type="entry name" value="STAGE 0 SPORULATION PROTEIN A HOMOLOG"/>
    <property type="match status" value="1"/>
</dbReference>
<dbReference type="AlphaFoldDB" id="A0A840TH92"/>
<dbReference type="Proteomes" id="UP000557307">
    <property type="component" value="Unassembled WGS sequence"/>
</dbReference>
<dbReference type="Gene3D" id="3.40.50.2300">
    <property type="match status" value="1"/>
</dbReference>
<feature type="domain" description="Response regulatory" evidence="2">
    <location>
        <begin position="2"/>
        <end position="113"/>
    </location>
</feature>
<keyword evidence="1" id="KW-0597">Phosphoprotein</keyword>
<evidence type="ECO:0000313" key="4">
    <source>
        <dbReference type="EMBL" id="MBB5282621.1"/>
    </source>
</evidence>
<dbReference type="PANTHER" id="PTHR37299">
    <property type="entry name" value="TRANSCRIPTIONAL REGULATOR-RELATED"/>
    <property type="match status" value="1"/>
</dbReference>
<dbReference type="Gene3D" id="2.40.50.1020">
    <property type="entry name" value="LytTr DNA-binding domain"/>
    <property type="match status" value="1"/>
</dbReference>
<dbReference type="SUPFAM" id="SSF52172">
    <property type="entry name" value="CheY-like"/>
    <property type="match status" value="1"/>
</dbReference>
<dbReference type="GO" id="GO:0003677">
    <property type="term" value="F:DNA binding"/>
    <property type="evidence" value="ECO:0007669"/>
    <property type="project" value="UniProtKB-KW"/>
</dbReference>
<dbReference type="RefSeq" id="WP_184171055.1">
    <property type="nucleotide sequence ID" value="NZ_JACHGF010000001.1"/>
</dbReference>
<dbReference type="PROSITE" id="PS50110">
    <property type="entry name" value="RESPONSE_REGULATORY"/>
    <property type="match status" value="1"/>
</dbReference>
<evidence type="ECO:0000259" key="2">
    <source>
        <dbReference type="PROSITE" id="PS50110"/>
    </source>
</evidence>
<dbReference type="SMART" id="SM00850">
    <property type="entry name" value="LytTR"/>
    <property type="match status" value="1"/>
</dbReference>
<keyword evidence="5" id="KW-1185">Reference proteome</keyword>
<dbReference type="GO" id="GO:0000156">
    <property type="term" value="F:phosphorelay response regulator activity"/>
    <property type="evidence" value="ECO:0007669"/>
    <property type="project" value="InterPro"/>
</dbReference>
<evidence type="ECO:0000313" key="5">
    <source>
        <dbReference type="Proteomes" id="UP000557307"/>
    </source>
</evidence>
<proteinExistence type="predicted"/>
<feature type="modified residue" description="4-aspartylphosphate" evidence="1">
    <location>
        <position position="55"/>
    </location>
</feature>
<gene>
    <name evidence="4" type="ORF">HNQ92_000742</name>
</gene>
<dbReference type="Pfam" id="PF00072">
    <property type="entry name" value="Response_reg"/>
    <property type="match status" value="1"/>
</dbReference>
<reference evidence="4 5" key="1">
    <citation type="submission" date="2020-08" db="EMBL/GenBank/DDBJ databases">
        <title>Genomic Encyclopedia of Type Strains, Phase IV (KMG-IV): sequencing the most valuable type-strain genomes for metagenomic binning, comparative biology and taxonomic classification.</title>
        <authorList>
            <person name="Goeker M."/>
        </authorList>
    </citation>
    <scope>NUCLEOTIDE SEQUENCE [LARGE SCALE GENOMIC DNA]</scope>
    <source>
        <strain evidence="4 5">DSM 105074</strain>
    </source>
</reference>
<evidence type="ECO:0000256" key="1">
    <source>
        <dbReference type="PROSITE-ProRule" id="PRU00169"/>
    </source>
</evidence>
<dbReference type="InterPro" id="IPR011006">
    <property type="entry name" value="CheY-like_superfamily"/>
</dbReference>
<name>A0A840TH92_9BACT</name>
<sequence length="245" mass="28088">MKVLILEDEQKAANELKYLLQQIHPTVQICGILQSVDEATAWFDLHPAPDLILSDIQLGDGLSFDILKEKAVPVIFCTAYDEYALRAFESNGIDYLLKPIEKDKLRKSLEKLNLLKELFSREPGDLPLGTESTYLSTLLVHYRGQIIPLATDEIEYIRSHHSLVLVHTHQHKYEIRETLDELALRLNPLHFFRANRQVIVQRRAIALIEQHVTRKLVLTLTDASAGPITISKAKASRFLKWMKET</sequence>
<dbReference type="InterPro" id="IPR007492">
    <property type="entry name" value="LytTR_DNA-bd_dom"/>
</dbReference>
<protein>
    <submittedName>
        <fullName evidence="4">DNA-binding LytR/AlgR family response regulator</fullName>
    </submittedName>
</protein>
<dbReference type="Pfam" id="PF04397">
    <property type="entry name" value="LytTR"/>
    <property type="match status" value="1"/>
</dbReference>
<dbReference type="SMART" id="SM00448">
    <property type="entry name" value="REC"/>
    <property type="match status" value="1"/>
</dbReference>